<dbReference type="AlphaFoldDB" id="A0A4Y9IPM7"/>
<accession>A0A4Y9IPM7</accession>
<dbReference type="Proteomes" id="UP000298285">
    <property type="component" value="Unassembled WGS sequence"/>
</dbReference>
<dbReference type="EMBL" id="SPPK01000001">
    <property type="protein sequence ID" value="TFU90480.1"/>
    <property type="molecule type" value="Genomic_DNA"/>
</dbReference>
<comment type="caution">
    <text evidence="1">The sequence shown here is derived from an EMBL/GenBank/DDBJ whole genome shotgun (WGS) entry which is preliminary data.</text>
</comment>
<dbReference type="RefSeq" id="WP_135103513.1">
    <property type="nucleotide sequence ID" value="NZ_JADGKW010000001.1"/>
</dbReference>
<organism evidence="1 2">
    <name type="scientific">Dysgonomonas mossii</name>
    <dbReference type="NCBI Taxonomy" id="163665"/>
    <lineage>
        <taxon>Bacteria</taxon>
        <taxon>Pseudomonadati</taxon>
        <taxon>Bacteroidota</taxon>
        <taxon>Bacteroidia</taxon>
        <taxon>Bacteroidales</taxon>
        <taxon>Dysgonomonadaceae</taxon>
        <taxon>Dysgonomonas</taxon>
    </lineage>
</organism>
<reference evidence="1 2" key="1">
    <citation type="submission" date="2019-03" db="EMBL/GenBank/DDBJ databases">
        <title>Diversity of the mouse oral microbiome.</title>
        <authorList>
            <person name="Joseph S."/>
            <person name="Aduse-Opoku J."/>
            <person name="Curtis M."/>
            <person name="Wade W."/>
            <person name="Hashim A."/>
        </authorList>
    </citation>
    <scope>NUCLEOTIDE SEQUENCE [LARGE SCALE GENOMIC DNA]</scope>
    <source>
        <strain evidence="1 2">P11</strain>
    </source>
</reference>
<gene>
    <name evidence="1" type="ORF">E4T88_00445</name>
</gene>
<name>A0A4Y9IPM7_9BACT</name>
<evidence type="ECO:0000313" key="1">
    <source>
        <dbReference type="EMBL" id="TFU90480.1"/>
    </source>
</evidence>
<protein>
    <submittedName>
        <fullName evidence="1">Uncharacterized protein</fullName>
    </submittedName>
</protein>
<evidence type="ECO:0000313" key="2">
    <source>
        <dbReference type="Proteomes" id="UP000298285"/>
    </source>
</evidence>
<sequence length="86" mass="9582">MKVFKIDDGGVITYVIAKNESDAIGEYVTKMNAETDCIDHISEVALNELSSIIIHDDLSGKDISLKKLIDREKYTESDIVACSEWS</sequence>
<proteinExistence type="predicted"/>